<dbReference type="InterPro" id="IPR041588">
    <property type="entry name" value="Integrase_H2C2"/>
</dbReference>
<dbReference type="GO" id="GO:0016787">
    <property type="term" value="F:hydrolase activity"/>
    <property type="evidence" value="ECO:0007669"/>
    <property type="project" value="UniProtKB-KW"/>
</dbReference>
<dbReference type="Gene3D" id="3.10.20.370">
    <property type="match status" value="1"/>
</dbReference>
<reference evidence="8 9" key="1">
    <citation type="journal article" date="2020" name="Genome Biol. Evol.">
        <title>Comparative genomics of strictly vertically transmitted, feminizing microsporidia endosymbionts of amphipod crustaceans.</title>
        <authorList>
            <person name="Cormier A."/>
            <person name="Chebbi M.A."/>
            <person name="Giraud I."/>
            <person name="Wattier R."/>
            <person name="Teixeira M."/>
            <person name="Gilbert C."/>
            <person name="Rigaud T."/>
            <person name="Cordaux R."/>
        </authorList>
    </citation>
    <scope>NUCLEOTIDE SEQUENCE [LARGE SCALE GENOMIC DNA]</scope>
    <source>
        <strain evidence="8 9">Ou3-Ou53</strain>
    </source>
</reference>
<dbReference type="InterPro" id="IPR041373">
    <property type="entry name" value="RT_RNaseH"/>
</dbReference>
<sequence length="476" mass="55435">MDPKRVDAIKNMPLPNTKKKLQSFLGLVNYCARFIKDLHRDSSYLYSRMNKKGEEAHKWWDRCEADQDYVHHFMEIKKKLQEEVRLAIPNQRDRFILTTDASNTGVGAILTQVQRGEEKVISFFSALHNKAESNYSTTEKELLGVIKAIRQFRGYLLLNEFTLRTDHYAIKYLFTSRNMKARLARWSMDLQEFKFTIEHIKGIANGSDYLSREFKCANTWADTPKLVSPERGRQMVIFYHDLLGHGAEHSVRYHILKKYKWKGMGKDIESIVSSCKTCQRASPLVKQKDCSPLVALEKNDLWEVDMIGPLPESEYGYKYILTMIDHCTKWAEVVPLREKSMGSVSKEIEAQIIRKHGVPREILTDNGKEFDNGYSKALCEKYGFIWKHGSPYNPTTTGLVERFNRTLMEKLKKITEFGKFDWEICLRKARMAYLIAPHRALGCSPWELEHGTFITHMDKQEGIAEGNGREWFEDIF</sequence>
<gene>
    <name evidence="8" type="primary">POL_5</name>
    <name evidence="8" type="ORF">NGRA_2760</name>
</gene>
<protein>
    <submittedName>
        <fullName evidence="8">Retrovirus-related Pol polyprotein from transposon</fullName>
    </submittedName>
</protein>
<dbReference type="Gene3D" id="3.30.420.10">
    <property type="entry name" value="Ribonuclease H-like superfamily/Ribonuclease H"/>
    <property type="match status" value="1"/>
</dbReference>
<dbReference type="PANTHER" id="PTHR37984:SF5">
    <property type="entry name" value="PROTEIN NYNRIN-LIKE"/>
    <property type="match status" value="1"/>
</dbReference>
<dbReference type="PROSITE" id="PS50994">
    <property type="entry name" value="INTEGRASE"/>
    <property type="match status" value="1"/>
</dbReference>
<evidence type="ECO:0000259" key="7">
    <source>
        <dbReference type="PROSITE" id="PS50994"/>
    </source>
</evidence>
<evidence type="ECO:0000256" key="2">
    <source>
        <dbReference type="ARBA" id="ARBA00022695"/>
    </source>
</evidence>
<keyword evidence="3" id="KW-0540">Nuclease</keyword>
<dbReference type="GO" id="GO:0003964">
    <property type="term" value="F:RNA-directed DNA polymerase activity"/>
    <property type="evidence" value="ECO:0007669"/>
    <property type="project" value="UniProtKB-KW"/>
</dbReference>
<proteinExistence type="predicted"/>
<evidence type="ECO:0000256" key="5">
    <source>
        <dbReference type="ARBA" id="ARBA00022801"/>
    </source>
</evidence>
<dbReference type="OrthoDB" id="7789233at2759"/>
<keyword evidence="6" id="KW-0695">RNA-directed DNA polymerase</keyword>
<keyword evidence="1" id="KW-0808">Transferase</keyword>
<dbReference type="GO" id="GO:0004519">
    <property type="term" value="F:endonuclease activity"/>
    <property type="evidence" value="ECO:0007669"/>
    <property type="project" value="UniProtKB-KW"/>
</dbReference>
<dbReference type="InterPro" id="IPR036397">
    <property type="entry name" value="RNaseH_sf"/>
</dbReference>
<dbReference type="Gene3D" id="3.30.70.270">
    <property type="match status" value="1"/>
</dbReference>
<dbReference type="Pfam" id="PF17921">
    <property type="entry name" value="Integrase_H2C2"/>
    <property type="match status" value="1"/>
</dbReference>
<evidence type="ECO:0000256" key="1">
    <source>
        <dbReference type="ARBA" id="ARBA00022679"/>
    </source>
</evidence>
<dbReference type="InterPro" id="IPR050951">
    <property type="entry name" value="Retrovirus_Pol_polyprotein"/>
</dbReference>
<dbReference type="InterPro" id="IPR001584">
    <property type="entry name" value="Integrase_cat-core"/>
</dbReference>
<dbReference type="SUPFAM" id="SSF56672">
    <property type="entry name" value="DNA/RNA polymerases"/>
    <property type="match status" value="1"/>
</dbReference>
<dbReference type="GO" id="GO:0015074">
    <property type="term" value="P:DNA integration"/>
    <property type="evidence" value="ECO:0007669"/>
    <property type="project" value="InterPro"/>
</dbReference>
<keyword evidence="9" id="KW-1185">Reference proteome</keyword>
<dbReference type="Pfam" id="PF00665">
    <property type="entry name" value="rve"/>
    <property type="match status" value="1"/>
</dbReference>
<dbReference type="InterPro" id="IPR043128">
    <property type="entry name" value="Rev_trsase/Diguanyl_cyclase"/>
</dbReference>
<dbReference type="Proteomes" id="UP000740883">
    <property type="component" value="Unassembled WGS sequence"/>
</dbReference>
<dbReference type="GO" id="GO:0003676">
    <property type="term" value="F:nucleic acid binding"/>
    <property type="evidence" value="ECO:0007669"/>
    <property type="project" value="InterPro"/>
</dbReference>
<dbReference type="PANTHER" id="PTHR37984">
    <property type="entry name" value="PROTEIN CBG26694"/>
    <property type="match status" value="1"/>
</dbReference>
<dbReference type="CDD" id="cd09274">
    <property type="entry name" value="RNase_HI_RT_Ty3"/>
    <property type="match status" value="1"/>
</dbReference>
<dbReference type="Pfam" id="PF17917">
    <property type="entry name" value="RT_RNaseH"/>
    <property type="match status" value="1"/>
</dbReference>
<keyword evidence="4" id="KW-0255">Endonuclease</keyword>
<dbReference type="Gene3D" id="1.10.340.70">
    <property type="match status" value="1"/>
</dbReference>
<accession>A0A9P6GYR3</accession>
<evidence type="ECO:0000313" key="9">
    <source>
        <dbReference type="Proteomes" id="UP000740883"/>
    </source>
</evidence>
<dbReference type="AlphaFoldDB" id="A0A9P6GYR3"/>
<dbReference type="SUPFAM" id="SSF53098">
    <property type="entry name" value="Ribonuclease H-like"/>
    <property type="match status" value="1"/>
</dbReference>
<evidence type="ECO:0000256" key="3">
    <source>
        <dbReference type="ARBA" id="ARBA00022722"/>
    </source>
</evidence>
<feature type="domain" description="Integrase catalytic" evidence="7">
    <location>
        <begin position="288"/>
        <end position="453"/>
    </location>
</feature>
<organism evidence="8 9">
    <name type="scientific">Nosema granulosis</name>
    <dbReference type="NCBI Taxonomy" id="83296"/>
    <lineage>
        <taxon>Eukaryota</taxon>
        <taxon>Fungi</taxon>
        <taxon>Fungi incertae sedis</taxon>
        <taxon>Microsporidia</taxon>
        <taxon>Nosematidae</taxon>
        <taxon>Nosema</taxon>
    </lineage>
</organism>
<dbReference type="EMBL" id="SBJO01000375">
    <property type="protein sequence ID" value="KAF9761266.1"/>
    <property type="molecule type" value="Genomic_DNA"/>
</dbReference>
<dbReference type="InterPro" id="IPR012337">
    <property type="entry name" value="RNaseH-like_sf"/>
</dbReference>
<comment type="caution">
    <text evidence="8">The sequence shown here is derived from an EMBL/GenBank/DDBJ whole genome shotgun (WGS) entry which is preliminary data.</text>
</comment>
<keyword evidence="5" id="KW-0378">Hydrolase</keyword>
<evidence type="ECO:0000313" key="8">
    <source>
        <dbReference type="EMBL" id="KAF9761266.1"/>
    </source>
</evidence>
<dbReference type="GO" id="GO:0005634">
    <property type="term" value="C:nucleus"/>
    <property type="evidence" value="ECO:0007669"/>
    <property type="project" value="UniProtKB-ARBA"/>
</dbReference>
<name>A0A9P6GYR3_9MICR</name>
<evidence type="ECO:0000256" key="4">
    <source>
        <dbReference type="ARBA" id="ARBA00022759"/>
    </source>
</evidence>
<keyword evidence="2" id="KW-0548">Nucleotidyltransferase</keyword>
<dbReference type="FunFam" id="3.10.20.370:FF:000001">
    <property type="entry name" value="Retrovirus-related Pol polyprotein from transposon 17.6-like protein"/>
    <property type="match status" value="1"/>
</dbReference>
<evidence type="ECO:0000256" key="6">
    <source>
        <dbReference type="ARBA" id="ARBA00022918"/>
    </source>
</evidence>
<dbReference type="InterPro" id="IPR043502">
    <property type="entry name" value="DNA/RNA_pol_sf"/>
</dbReference>